<dbReference type="InterPro" id="IPR050582">
    <property type="entry name" value="HAD-like_SerB"/>
</dbReference>
<dbReference type="SFLD" id="SFLDG01137">
    <property type="entry name" value="C1.6.1:_Phosphoserine_Phosphat"/>
    <property type="match status" value="1"/>
</dbReference>
<evidence type="ECO:0000256" key="8">
    <source>
        <dbReference type="ARBA" id="ARBA00022842"/>
    </source>
</evidence>
<dbReference type="InterPro" id="IPR036412">
    <property type="entry name" value="HAD-like_sf"/>
</dbReference>
<dbReference type="Gene3D" id="3.40.50.1000">
    <property type="entry name" value="HAD superfamily/HAD-like"/>
    <property type="match status" value="1"/>
</dbReference>
<protein>
    <recommendedName>
        <fullName evidence="4">phosphoserine phosphatase</fullName>
        <ecNumber evidence="4">3.1.3.3</ecNumber>
    </recommendedName>
    <alternativeName>
        <fullName evidence="10">O-phosphoserine phosphohydrolase</fullName>
    </alternativeName>
</protein>
<evidence type="ECO:0000256" key="10">
    <source>
        <dbReference type="ARBA" id="ARBA00031693"/>
    </source>
</evidence>
<dbReference type="SFLD" id="SFLDS00003">
    <property type="entry name" value="Haloacid_Dehalogenase"/>
    <property type="match status" value="1"/>
</dbReference>
<dbReference type="EMBL" id="PNFZ01000001">
    <property type="protein sequence ID" value="PMB99274.1"/>
    <property type="molecule type" value="Genomic_DNA"/>
</dbReference>
<reference evidence="14 15" key="1">
    <citation type="submission" date="2017-09" db="EMBL/GenBank/DDBJ databases">
        <title>Bacterial strain isolated from the female urinary microbiota.</title>
        <authorList>
            <person name="Thomas-White K."/>
            <person name="Kumar N."/>
            <person name="Forster S."/>
            <person name="Putonti C."/>
            <person name="Lawley T."/>
            <person name="Wolfe A.J."/>
        </authorList>
    </citation>
    <scope>NUCLEOTIDE SEQUENCE [LARGE SCALE GENOMIC DNA]</scope>
    <source>
        <strain evidence="14 15">UMB0680</strain>
    </source>
</reference>
<dbReference type="GO" id="GO:0000287">
    <property type="term" value="F:magnesium ion binding"/>
    <property type="evidence" value="ECO:0007669"/>
    <property type="project" value="TreeGrafter"/>
</dbReference>
<evidence type="ECO:0000256" key="7">
    <source>
        <dbReference type="ARBA" id="ARBA00022801"/>
    </source>
</evidence>
<dbReference type="Pfam" id="PF12710">
    <property type="entry name" value="HAD"/>
    <property type="match status" value="1"/>
</dbReference>
<evidence type="ECO:0000256" key="5">
    <source>
        <dbReference type="ARBA" id="ARBA00022605"/>
    </source>
</evidence>
<name>A0A2N6PKR7_9MICO</name>
<evidence type="ECO:0000313" key="14">
    <source>
        <dbReference type="EMBL" id="PMB99274.1"/>
    </source>
</evidence>
<gene>
    <name evidence="14" type="primary">serB</name>
    <name evidence="14" type="ORF">CJ198_01700</name>
</gene>
<dbReference type="OrthoDB" id="9792539at2"/>
<evidence type="ECO:0000256" key="13">
    <source>
        <dbReference type="PIRSR" id="PIRSR604469-1"/>
    </source>
</evidence>
<comment type="cofactor">
    <cofactor evidence="1">
        <name>Mg(2+)</name>
        <dbReference type="ChEBI" id="CHEBI:18420"/>
    </cofactor>
</comment>
<dbReference type="GO" id="GO:0006564">
    <property type="term" value="P:L-serine biosynthetic process"/>
    <property type="evidence" value="ECO:0007669"/>
    <property type="project" value="UniProtKB-KW"/>
</dbReference>
<dbReference type="AlphaFoldDB" id="A0A2N6PKR7"/>
<sequence length="268" mass="28154">MHRISIVRRVEGGKEPAFSVASKLVTDDQLPAQLSRAHEIADGADVVLVPAPLARTTPKIVVMDVDSTFIEDEVIDLLAAEAGAAKKVAKVTEKAMRGELDFEESLRARVKTLKGLPEKVLDDVRAAVTPTGGAAELVSLVQSNGGRVGLVSGGFTQILAPLAEQFGITDYAANTLEISGGKVTGKVEGRVVDAKFKRRFLRQLCEDAGMPVEAAVAIGDGANDALMVQEAGLGIAFCPKPALAEVADATVSVRRLDAVWAAVTGRMN</sequence>
<evidence type="ECO:0000256" key="4">
    <source>
        <dbReference type="ARBA" id="ARBA00012640"/>
    </source>
</evidence>
<comment type="pathway">
    <text evidence="2">Amino-acid biosynthesis; L-serine biosynthesis; L-serine from 3-phospho-D-glycerate: step 3/3.</text>
</comment>
<dbReference type="SUPFAM" id="SSF56784">
    <property type="entry name" value="HAD-like"/>
    <property type="match status" value="1"/>
</dbReference>
<comment type="catalytic activity">
    <reaction evidence="11">
        <text>O-phospho-L-serine + H2O = L-serine + phosphate</text>
        <dbReference type="Rhea" id="RHEA:21208"/>
        <dbReference type="ChEBI" id="CHEBI:15377"/>
        <dbReference type="ChEBI" id="CHEBI:33384"/>
        <dbReference type="ChEBI" id="CHEBI:43474"/>
        <dbReference type="ChEBI" id="CHEBI:57524"/>
        <dbReference type="EC" id="3.1.3.3"/>
    </reaction>
</comment>
<comment type="catalytic activity">
    <reaction evidence="12">
        <text>O-phospho-D-serine + H2O = D-serine + phosphate</text>
        <dbReference type="Rhea" id="RHEA:24873"/>
        <dbReference type="ChEBI" id="CHEBI:15377"/>
        <dbReference type="ChEBI" id="CHEBI:35247"/>
        <dbReference type="ChEBI" id="CHEBI:43474"/>
        <dbReference type="ChEBI" id="CHEBI:58680"/>
        <dbReference type="EC" id="3.1.3.3"/>
    </reaction>
</comment>
<comment type="caution">
    <text evidence="14">The sequence shown here is derived from an EMBL/GenBank/DDBJ whole genome shotgun (WGS) entry which is preliminary data.</text>
</comment>
<comment type="similarity">
    <text evidence="3">Belongs to the HAD-like hydrolase superfamily. SerB family.</text>
</comment>
<dbReference type="SFLD" id="SFLDG01136">
    <property type="entry name" value="C1.6:_Phosphoserine_Phosphatas"/>
    <property type="match status" value="1"/>
</dbReference>
<organism evidence="14 15">
    <name type="scientific">Brevibacterium luteolum</name>
    <dbReference type="NCBI Taxonomy" id="199591"/>
    <lineage>
        <taxon>Bacteria</taxon>
        <taxon>Bacillati</taxon>
        <taxon>Actinomycetota</taxon>
        <taxon>Actinomycetes</taxon>
        <taxon>Micrococcales</taxon>
        <taxon>Brevibacteriaceae</taxon>
        <taxon>Brevibacterium</taxon>
    </lineage>
</organism>
<dbReference type="UniPathway" id="UPA00135">
    <property type="reaction ID" value="UER00198"/>
</dbReference>
<dbReference type="Proteomes" id="UP000235703">
    <property type="component" value="Unassembled WGS sequence"/>
</dbReference>
<keyword evidence="15" id="KW-1185">Reference proteome</keyword>
<dbReference type="EC" id="3.1.3.3" evidence="4"/>
<dbReference type="NCBIfam" id="TIGR00338">
    <property type="entry name" value="serB"/>
    <property type="match status" value="1"/>
</dbReference>
<evidence type="ECO:0000256" key="12">
    <source>
        <dbReference type="ARBA" id="ARBA00048523"/>
    </source>
</evidence>
<feature type="active site" description="Nucleophile" evidence="13">
    <location>
        <position position="64"/>
    </location>
</feature>
<dbReference type="GO" id="GO:0005737">
    <property type="term" value="C:cytoplasm"/>
    <property type="evidence" value="ECO:0007669"/>
    <property type="project" value="TreeGrafter"/>
</dbReference>
<evidence type="ECO:0000256" key="2">
    <source>
        <dbReference type="ARBA" id="ARBA00005135"/>
    </source>
</evidence>
<evidence type="ECO:0000256" key="11">
    <source>
        <dbReference type="ARBA" id="ARBA00048138"/>
    </source>
</evidence>
<dbReference type="RefSeq" id="WP_102160173.1">
    <property type="nucleotide sequence ID" value="NZ_JALXPL010000032.1"/>
</dbReference>
<evidence type="ECO:0000256" key="1">
    <source>
        <dbReference type="ARBA" id="ARBA00001946"/>
    </source>
</evidence>
<keyword evidence="9" id="KW-0718">Serine biosynthesis</keyword>
<dbReference type="NCBIfam" id="TIGR01488">
    <property type="entry name" value="HAD-SF-IB"/>
    <property type="match status" value="1"/>
</dbReference>
<dbReference type="SFLD" id="SFLDF00029">
    <property type="entry name" value="phosphoserine_phosphatase"/>
    <property type="match status" value="1"/>
</dbReference>
<keyword evidence="8" id="KW-0460">Magnesium</keyword>
<dbReference type="GO" id="GO:0036424">
    <property type="term" value="F:L-phosphoserine phosphatase activity"/>
    <property type="evidence" value="ECO:0007669"/>
    <property type="project" value="InterPro"/>
</dbReference>
<keyword evidence="5" id="KW-0028">Amino-acid biosynthesis</keyword>
<evidence type="ECO:0000256" key="6">
    <source>
        <dbReference type="ARBA" id="ARBA00022723"/>
    </source>
</evidence>
<proteinExistence type="inferred from homology"/>
<dbReference type="InterPro" id="IPR023214">
    <property type="entry name" value="HAD_sf"/>
</dbReference>
<evidence type="ECO:0000256" key="3">
    <source>
        <dbReference type="ARBA" id="ARBA00009184"/>
    </source>
</evidence>
<evidence type="ECO:0000256" key="9">
    <source>
        <dbReference type="ARBA" id="ARBA00023299"/>
    </source>
</evidence>
<dbReference type="PANTHER" id="PTHR43344:SF2">
    <property type="entry name" value="PHOSPHOSERINE PHOSPHATASE"/>
    <property type="match status" value="1"/>
</dbReference>
<keyword evidence="6" id="KW-0479">Metal-binding</keyword>
<feature type="active site" description="Proton donor" evidence="13">
    <location>
        <position position="66"/>
    </location>
</feature>
<evidence type="ECO:0000313" key="15">
    <source>
        <dbReference type="Proteomes" id="UP000235703"/>
    </source>
</evidence>
<dbReference type="InterPro" id="IPR004469">
    <property type="entry name" value="PSP"/>
</dbReference>
<accession>A0A2N6PKR7</accession>
<dbReference type="PANTHER" id="PTHR43344">
    <property type="entry name" value="PHOSPHOSERINE PHOSPHATASE"/>
    <property type="match status" value="1"/>
</dbReference>
<keyword evidence="7" id="KW-0378">Hydrolase</keyword>